<comment type="caution">
    <text evidence="1">The sequence shown here is derived from an EMBL/GenBank/DDBJ whole genome shotgun (WGS) entry which is preliminary data.</text>
</comment>
<gene>
    <name evidence="1" type="ORF">A2519_09315</name>
</gene>
<name>A0A1F7FKM5_UNCRA</name>
<reference evidence="1 2" key="1">
    <citation type="journal article" date="2016" name="Nat. Commun.">
        <title>Thousands of microbial genomes shed light on interconnected biogeochemical processes in an aquifer system.</title>
        <authorList>
            <person name="Anantharaman K."/>
            <person name="Brown C.T."/>
            <person name="Hug L.A."/>
            <person name="Sharon I."/>
            <person name="Castelle C.J."/>
            <person name="Probst A.J."/>
            <person name="Thomas B.C."/>
            <person name="Singh A."/>
            <person name="Wilkins M.J."/>
            <person name="Karaoz U."/>
            <person name="Brodie E.L."/>
            <person name="Williams K.H."/>
            <person name="Hubbard S.S."/>
            <person name="Banfield J.F."/>
        </authorList>
    </citation>
    <scope>NUCLEOTIDE SEQUENCE [LARGE SCALE GENOMIC DNA]</scope>
</reference>
<dbReference type="Proteomes" id="UP000179243">
    <property type="component" value="Unassembled WGS sequence"/>
</dbReference>
<accession>A0A1F7FKM5</accession>
<sequence length="72" mass="8433">MAFYTLQELKVKYNLNDKQRARIKEAINSRKIRFQVNEEPLPMVTGKNNPGLDTKIAVLKIDEDDVRKILEM</sequence>
<evidence type="ECO:0000313" key="1">
    <source>
        <dbReference type="EMBL" id="OGK07141.1"/>
    </source>
</evidence>
<organism evidence="1 2">
    <name type="scientific">Candidatus Raymondbacteria bacterium RIFOXYD12_FULL_49_13</name>
    <dbReference type="NCBI Taxonomy" id="1817890"/>
    <lineage>
        <taxon>Bacteria</taxon>
        <taxon>Raymondiibacteriota</taxon>
    </lineage>
</organism>
<dbReference type="EMBL" id="MFYX01000013">
    <property type="protein sequence ID" value="OGK07141.1"/>
    <property type="molecule type" value="Genomic_DNA"/>
</dbReference>
<dbReference type="AlphaFoldDB" id="A0A1F7FKM5"/>
<evidence type="ECO:0000313" key="2">
    <source>
        <dbReference type="Proteomes" id="UP000179243"/>
    </source>
</evidence>
<protein>
    <submittedName>
        <fullName evidence="1">Uncharacterized protein</fullName>
    </submittedName>
</protein>
<proteinExistence type="predicted"/>